<proteinExistence type="predicted"/>
<evidence type="ECO:0008006" key="3">
    <source>
        <dbReference type="Google" id="ProtNLM"/>
    </source>
</evidence>
<evidence type="ECO:0000313" key="1">
    <source>
        <dbReference type="EMBL" id="NFA44500.1"/>
    </source>
</evidence>
<dbReference type="EMBL" id="SGKU01000091">
    <property type="protein sequence ID" value="NFA44500.1"/>
    <property type="molecule type" value="Genomic_DNA"/>
</dbReference>
<protein>
    <recommendedName>
        <fullName evidence="3">Phage protein</fullName>
    </recommendedName>
</protein>
<evidence type="ECO:0000313" key="2">
    <source>
        <dbReference type="Proteomes" id="UP000472355"/>
    </source>
</evidence>
<comment type="caution">
    <text evidence="1">The sequence shown here is derived from an EMBL/GenBank/DDBJ whole genome shotgun (WGS) entry which is preliminary data.</text>
</comment>
<gene>
    <name evidence="1" type="ORF">EXM65_18570</name>
</gene>
<dbReference type="Proteomes" id="UP000472355">
    <property type="component" value="Unassembled WGS sequence"/>
</dbReference>
<reference evidence="1 2" key="1">
    <citation type="submission" date="2019-02" db="EMBL/GenBank/DDBJ databases">
        <title>Genome sequencing of Clostridium botulinum clinical isolates.</title>
        <authorList>
            <person name="Brunt J."/>
            <person name="Van Vliet A.H.M."/>
            <person name="Stringer S.C."/>
            <person name="Grant K.A."/>
            <person name="Carter A.C."/>
            <person name="Peck M.W."/>
        </authorList>
    </citation>
    <scope>NUCLEOTIDE SEQUENCE [LARGE SCALE GENOMIC DNA]</scope>
    <source>
        <strain evidence="1 2">H113700579</strain>
    </source>
</reference>
<organism evidence="1 2">
    <name type="scientific">Clostridium botulinum</name>
    <dbReference type="NCBI Taxonomy" id="1491"/>
    <lineage>
        <taxon>Bacteria</taxon>
        <taxon>Bacillati</taxon>
        <taxon>Bacillota</taxon>
        <taxon>Clostridia</taxon>
        <taxon>Eubacteriales</taxon>
        <taxon>Clostridiaceae</taxon>
        <taxon>Clostridium</taxon>
    </lineage>
</organism>
<name>A0A6M0ST72_CLOBO</name>
<accession>A0A6M0ST72</accession>
<sequence length="121" mass="13956">MSEINRAKVSVKIYKQLEKKGLLKSINILRDDVNAFNEKVNDLYVCTIKAYYYKNNLKLTLQSGEASSLTSGYLDKLLVTNNDESKKIKQDDYFTLDGVKYKIIELGNVQDIVFDMSLERM</sequence>
<dbReference type="AlphaFoldDB" id="A0A6M0ST72"/>